<keyword evidence="1" id="KW-0413">Isomerase</keyword>
<dbReference type="GO" id="GO:0004034">
    <property type="term" value="F:aldose 1-epimerase activity"/>
    <property type="evidence" value="ECO:0007669"/>
    <property type="project" value="UniProtKB-EC"/>
</dbReference>
<evidence type="ECO:0000313" key="1">
    <source>
        <dbReference type="EMBL" id="ABY24774.1"/>
    </source>
</evidence>
<protein>
    <submittedName>
        <fullName evidence="1">Aldose 1-epimerase</fullName>
        <ecNumber evidence="1">5.1.3.3</ecNumber>
    </submittedName>
</protein>
<dbReference type="InterPro" id="IPR008183">
    <property type="entry name" value="Aldose_1/G6P_1-epimerase"/>
</dbReference>
<accession>A9WUA3</accession>
<dbReference type="HOGENOM" id="CLU_1244495_0_0_11"/>
<dbReference type="InterPro" id="IPR011013">
    <property type="entry name" value="Gal_mutarotase_sf_dom"/>
</dbReference>
<dbReference type="GO" id="GO:0030246">
    <property type="term" value="F:carbohydrate binding"/>
    <property type="evidence" value="ECO:0007669"/>
    <property type="project" value="InterPro"/>
</dbReference>
<dbReference type="EMBL" id="CP000910">
    <property type="protein sequence ID" value="ABY24774.1"/>
    <property type="molecule type" value="Genomic_DNA"/>
</dbReference>
<gene>
    <name evidence="1" type="ordered locus">RSal33209_3053</name>
</gene>
<reference evidence="2" key="1">
    <citation type="journal article" date="2008" name="J. Bacteriol.">
        <title>Genome sequence of the fish pathogen Renibacterium salmoninarum suggests reductive evolution away from an environmental Arthrobacter ancestor.</title>
        <authorList>
            <person name="Wiens G.D."/>
            <person name="Rockey D.D."/>
            <person name="Wu Z."/>
            <person name="Chang J."/>
            <person name="Levy R."/>
            <person name="Crane S."/>
            <person name="Chen D.S."/>
            <person name="Capri G.R."/>
            <person name="Burnett J.R."/>
            <person name="Sudheesh P.S."/>
            <person name="Schipma M.J."/>
            <person name="Burd H."/>
            <person name="Bhattacharyya A."/>
            <person name="Rhodes L.D."/>
            <person name="Kaul R."/>
            <person name="Strom M.S."/>
        </authorList>
    </citation>
    <scope>NUCLEOTIDE SEQUENCE [LARGE SCALE GENOMIC DNA]</scope>
    <source>
        <strain evidence="2">ATCC 33209 / DSM 20767 / JCM 11484 / NBRC 15589 / NCIMB 2235</strain>
    </source>
</reference>
<dbReference type="Gene3D" id="2.70.98.10">
    <property type="match status" value="1"/>
</dbReference>
<dbReference type="Proteomes" id="UP000002007">
    <property type="component" value="Chromosome"/>
</dbReference>
<sequence length="222" mass="24485">MGTRSMAYCAIRSIKFWRAPTNRCYFLPASTRIYPQHGYPFQVVHEVEFSLTEQGSLTVKQTLINESDLPAPVALGAHPYLRLGEVPTENLTLRVPAAKYLSVDAGLIPRSHEAVSADNDLRDGVPVSHLDMDTAYTALEFNADGETRCTLADSDGRWVSLHQNNTCQFVHIFVTAEFPGRNKAVAIEPMSAPANAFNTGYGLFCLESGARFSIDWGIDSQL</sequence>
<name>A9WUA3_RENSM</name>
<dbReference type="SUPFAM" id="SSF74650">
    <property type="entry name" value="Galactose mutarotase-like"/>
    <property type="match status" value="1"/>
</dbReference>
<keyword evidence="2" id="KW-1185">Reference proteome</keyword>
<dbReference type="STRING" id="288705.RSal33209_3053"/>
<evidence type="ECO:0000313" key="2">
    <source>
        <dbReference type="Proteomes" id="UP000002007"/>
    </source>
</evidence>
<organism evidence="1 2">
    <name type="scientific">Renibacterium salmoninarum (strain ATCC 33209 / DSM 20767 / JCM 11484 / NBRC 15589 / NCIMB 2235)</name>
    <dbReference type="NCBI Taxonomy" id="288705"/>
    <lineage>
        <taxon>Bacteria</taxon>
        <taxon>Bacillati</taxon>
        <taxon>Actinomycetota</taxon>
        <taxon>Actinomycetes</taxon>
        <taxon>Micrococcales</taxon>
        <taxon>Micrococcaceae</taxon>
        <taxon>Renibacterium</taxon>
    </lineage>
</organism>
<proteinExistence type="predicted"/>
<dbReference type="AlphaFoldDB" id="A9WUA3"/>
<dbReference type="eggNOG" id="COG2017">
    <property type="taxonomic scope" value="Bacteria"/>
</dbReference>
<dbReference type="InterPro" id="IPR014718">
    <property type="entry name" value="GH-type_carb-bd"/>
</dbReference>
<dbReference type="KEGG" id="rsa:RSal33209_3053"/>
<dbReference type="SMR" id="A9WUA3"/>
<dbReference type="GO" id="GO:0005975">
    <property type="term" value="P:carbohydrate metabolic process"/>
    <property type="evidence" value="ECO:0007669"/>
    <property type="project" value="InterPro"/>
</dbReference>
<dbReference type="Pfam" id="PF01263">
    <property type="entry name" value="Aldose_epim"/>
    <property type="match status" value="1"/>
</dbReference>
<dbReference type="EC" id="5.1.3.3" evidence="1"/>